<evidence type="ECO:0000256" key="1">
    <source>
        <dbReference type="SAM" id="Phobius"/>
    </source>
</evidence>
<sequence>METIIRAVEDGAKPMRTARGCKFGDCHSPRALILYFMCGILMAVAIKVTIRQTDASAAI</sequence>
<reference evidence="3" key="1">
    <citation type="journal article" date="2021" name="BMC Genomics">
        <title>Chromosome-level genome assembly and manually-curated proteome of model necrotroph Parastagonospora nodorum Sn15 reveals a genome-wide trove of candidate effector homologs, and redundancy of virulence-related functions within an accessory chromosome.</title>
        <authorList>
            <person name="Bertazzoni S."/>
            <person name="Jones D.A.B."/>
            <person name="Phan H.T."/>
            <person name="Tan K.-C."/>
            <person name="Hane J.K."/>
        </authorList>
    </citation>
    <scope>NUCLEOTIDE SEQUENCE [LARGE SCALE GENOMIC DNA]</scope>
    <source>
        <strain evidence="3">SN15 / ATCC MYA-4574 / FGSC 10173)</strain>
    </source>
</reference>
<gene>
    <name evidence="2" type="ORF">JI435_405450</name>
</gene>
<feature type="transmembrane region" description="Helical" evidence="1">
    <location>
        <begin position="32"/>
        <end position="50"/>
    </location>
</feature>
<evidence type="ECO:0000313" key="3">
    <source>
        <dbReference type="Proteomes" id="UP000663193"/>
    </source>
</evidence>
<keyword evidence="1" id="KW-0812">Transmembrane</keyword>
<keyword evidence="3" id="KW-1185">Reference proteome</keyword>
<evidence type="ECO:0000313" key="2">
    <source>
        <dbReference type="EMBL" id="QRC94239.1"/>
    </source>
</evidence>
<proteinExistence type="predicted"/>
<name>A0A7U2EWE4_PHANO</name>
<dbReference type="EMBL" id="CP069026">
    <property type="protein sequence ID" value="QRC94239.1"/>
    <property type="molecule type" value="Genomic_DNA"/>
</dbReference>
<dbReference type="VEuPathDB" id="FungiDB:JI435_405450"/>
<keyword evidence="1" id="KW-1133">Transmembrane helix</keyword>
<organism evidence="2 3">
    <name type="scientific">Phaeosphaeria nodorum (strain SN15 / ATCC MYA-4574 / FGSC 10173)</name>
    <name type="common">Glume blotch fungus</name>
    <name type="synonym">Parastagonospora nodorum</name>
    <dbReference type="NCBI Taxonomy" id="321614"/>
    <lineage>
        <taxon>Eukaryota</taxon>
        <taxon>Fungi</taxon>
        <taxon>Dikarya</taxon>
        <taxon>Ascomycota</taxon>
        <taxon>Pezizomycotina</taxon>
        <taxon>Dothideomycetes</taxon>
        <taxon>Pleosporomycetidae</taxon>
        <taxon>Pleosporales</taxon>
        <taxon>Pleosporineae</taxon>
        <taxon>Phaeosphaeriaceae</taxon>
        <taxon>Parastagonospora</taxon>
    </lineage>
</organism>
<dbReference type="AlphaFoldDB" id="A0A7U2EWE4"/>
<dbReference type="Proteomes" id="UP000663193">
    <property type="component" value="Chromosome 4"/>
</dbReference>
<keyword evidence="1" id="KW-0472">Membrane</keyword>
<protein>
    <submittedName>
        <fullName evidence="2">Uncharacterized protein</fullName>
    </submittedName>
</protein>
<accession>A0A7U2EWE4</accession>